<dbReference type="Proteomes" id="UP000007809">
    <property type="component" value="Chromosome"/>
</dbReference>
<name>F4CXH0_PSEUX</name>
<accession>F4CXH0</accession>
<dbReference type="KEGG" id="pdx:Psed_4386"/>
<sequence>MRTNDIHHDTDTRPEAVREATAGAKAWRAAVHAQRSAEPNHADFYAMAADVVDTLAALGGLAEVLAWQVAHYGDTRPVYDDSRAFDPRERLDLAALDLCELAARMREADRVVNTFWSRIGHIGVDSPVDERGTSSEVVEVSR</sequence>
<dbReference type="HOGENOM" id="CLU_1814218_0_0_11"/>
<evidence type="ECO:0000313" key="2">
    <source>
        <dbReference type="Proteomes" id="UP000007809"/>
    </source>
</evidence>
<keyword evidence="2" id="KW-1185">Reference proteome</keyword>
<evidence type="ECO:0000313" key="1">
    <source>
        <dbReference type="EMBL" id="AEA26544.1"/>
    </source>
</evidence>
<reference evidence="1 2" key="1">
    <citation type="journal article" date="2011" name="J. Bacteriol.">
        <title>Genome sequence of the 1,4-dioxane-degrading Pseudonocardia dioxanivorans strain CB1190.</title>
        <authorList>
            <person name="Sales C.M."/>
            <person name="Mahendra S."/>
            <person name="Grostern A."/>
            <person name="Parales R.E."/>
            <person name="Goodwin L.A."/>
            <person name="Woyke T."/>
            <person name="Nolan M."/>
            <person name="Lapidus A."/>
            <person name="Chertkov O."/>
            <person name="Ovchinnikova G."/>
            <person name="Sczyrba A."/>
            <person name="Alvarez-Cohen L."/>
        </authorList>
    </citation>
    <scope>NUCLEOTIDE SEQUENCE [LARGE SCALE GENOMIC DNA]</scope>
    <source>
        <strain evidence="2">ATCC 55486 / DSM 44775 / JCM 13855 / CB1190</strain>
    </source>
</reference>
<gene>
    <name evidence="1" type="ordered locus">Psed_4386</name>
</gene>
<proteinExistence type="predicted"/>
<dbReference type="EMBL" id="CP002593">
    <property type="protein sequence ID" value="AEA26544.1"/>
    <property type="molecule type" value="Genomic_DNA"/>
</dbReference>
<dbReference type="AlphaFoldDB" id="F4CXH0"/>
<protein>
    <submittedName>
        <fullName evidence="1">Uncharacterized protein</fullName>
    </submittedName>
</protein>
<dbReference type="STRING" id="675635.Psed_4386"/>
<dbReference type="RefSeq" id="WP_013676458.1">
    <property type="nucleotide sequence ID" value="NC_015312.1"/>
</dbReference>
<organism evidence="1 2">
    <name type="scientific">Pseudonocardia dioxanivorans (strain ATCC 55486 / DSM 44775 / JCM 13855 / CB1190)</name>
    <dbReference type="NCBI Taxonomy" id="675635"/>
    <lineage>
        <taxon>Bacteria</taxon>
        <taxon>Bacillati</taxon>
        <taxon>Actinomycetota</taxon>
        <taxon>Actinomycetes</taxon>
        <taxon>Pseudonocardiales</taxon>
        <taxon>Pseudonocardiaceae</taxon>
        <taxon>Pseudonocardia</taxon>
    </lineage>
</organism>
<dbReference type="OrthoDB" id="3576131at2"/>